<evidence type="ECO:0000256" key="4">
    <source>
        <dbReference type="ARBA" id="ARBA00023157"/>
    </source>
</evidence>
<dbReference type="Pfam" id="PF00089">
    <property type="entry name" value="Trypsin"/>
    <property type="match status" value="1"/>
</dbReference>
<dbReference type="InterPro" id="IPR001254">
    <property type="entry name" value="Trypsin_dom"/>
</dbReference>
<dbReference type="SUPFAM" id="SSF50494">
    <property type="entry name" value="Trypsin-like serine proteases"/>
    <property type="match status" value="1"/>
</dbReference>
<name>A0A136IL13_9PEZI</name>
<dbReference type="InterPro" id="IPR001314">
    <property type="entry name" value="Peptidase_S1A"/>
</dbReference>
<feature type="chain" id="PRO_5007292760" evidence="6">
    <location>
        <begin position="21"/>
        <end position="271"/>
    </location>
</feature>
<dbReference type="STRING" id="196109.A0A136IL13"/>
<evidence type="ECO:0000313" key="9">
    <source>
        <dbReference type="Proteomes" id="UP000070501"/>
    </source>
</evidence>
<dbReference type="PANTHER" id="PTHR24252:SF7">
    <property type="entry name" value="HYALIN"/>
    <property type="match status" value="1"/>
</dbReference>
<dbReference type="Proteomes" id="UP000070501">
    <property type="component" value="Unassembled WGS sequence"/>
</dbReference>
<evidence type="ECO:0000256" key="2">
    <source>
        <dbReference type="ARBA" id="ARBA00022801"/>
    </source>
</evidence>
<dbReference type="InterPro" id="IPR009003">
    <property type="entry name" value="Peptidase_S1_PA"/>
</dbReference>
<dbReference type="PANTHER" id="PTHR24252">
    <property type="entry name" value="ACROSIN-RELATED"/>
    <property type="match status" value="1"/>
</dbReference>
<dbReference type="FunFam" id="2.40.10.10:FF:000077">
    <property type="entry name" value="Predicted protein"/>
    <property type="match status" value="1"/>
</dbReference>
<evidence type="ECO:0000313" key="8">
    <source>
        <dbReference type="EMBL" id="KXJ85554.1"/>
    </source>
</evidence>
<dbReference type="EMBL" id="KQ964279">
    <property type="protein sequence ID" value="KXJ85554.1"/>
    <property type="molecule type" value="Genomic_DNA"/>
</dbReference>
<sequence>MSPNFKLAAILAILPALAAAAPTPSGARRQTEGGGFSSVQIVNGTTAAAGEFPYIVSVIEGGRHNCGGVLLDARTILTAAHCSSNANLTAYGVRAGSLDRESGGTVVGVSKVVSHPDWNRTLIDSDISVWHLDAPIEASSTIGYAVLPFQGSDPEDGTLTTVAGWGRIAEGAALANELQQVSVPVVDRATCAAAYLKNPQLPKIIDSMFCAGLPEGGQDSCNGDSGGPIIDAASGVLIGLVSWGFGCARPEFYGVYTRVGLFVDWINENRV</sequence>
<dbReference type="PROSITE" id="PS00135">
    <property type="entry name" value="TRYPSIN_SER"/>
    <property type="match status" value="1"/>
</dbReference>
<dbReference type="OrthoDB" id="6380398at2759"/>
<keyword evidence="6" id="KW-0732">Signal</keyword>
<keyword evidence="4" id="KW-1015">Disulfide bond</keyword>
<accession>A0A136IL13</accession>
<dbReference type="InterPro" id="IPR018114">
    <property type="entry name" value="TRYPSIN_HIS"/>
</dbReference>
<evidence type="ECO:0000256" key="3">
    <source>
        <dbReference type="ARBA" id="ARBA00022825"/>
    </source>
</evidence>
<keyword evidence="3 5" id="KW-0720">Serine protease</keyword>
<evidence type="ECO:0000256" key="1">
    <source>
        <dbReference type="ARBA" id="ARBA00022670"/>
    </source>
</evidence>
<organism evidence="8 9">
    <name type="scientific">Microdochium bolleyi</name>
    <dbReference type="NCBI Taxonomy" id="196109"/>
    <lineage>
        <taxon>Eukaryota</taxon>
        <taxon>Fungi</taxon>
        <taxon>Dikarya</taxon>
        <taxon>Ascomycota</taxon>
        <taxon>Pezizomycotina</taxon>
        <taxon>Sordariomycetes</taxon>
        <taxon>Xylariomycetidae</taxon>
        <taxon>Xylariales</taxon>
        <taxon>Microdochiaceae</taxon>
        <taxon>Microdochium</taxon>
    </lineage>
</organism>
<evidence type="ECO:0000256" key="5">
    <source>
        <dbReference type="RuleBase" id="RU363034"/>
    </source>
</evidence>
<feature type="domain" description="Peptidase S1" evidence="7">
    <location>
        <begin position="41"/>
        <end position="271"/>
    </location>
</feature>
<dbReference type="PROSITE" id="PS50240">
    <property type="entry name" value="TRYPSIN_DOM"/>
    <property type="match status" value="1"/>
</dbReference>
<proteinExistence type="predicted"/>
<dbReference type="GO" id="GO:0006508">
    <property type="term" value="P:proteolysis"/>
    <property type="evidence" value="ECO:0007669"/>
    <property type="project" value="UniProtKB-KW"/>
</dbReference>
<dbReference type="SMART" id="SM00020">
    <property type="entry name" value="Tryp_SPc"/>
    <property type="match status" value="1"/>
</dbReference>
<dbReference type="CDD" id="cd00190">
    <property type="entry name" value="Tryp_SPc"/>
    <property type="match status" value="1"/>
</dbReference>
<feature type="signal peptide" evidence="6">
    <location>
        <begin position="1"/>
        <end position="20"/>
    </location>
</feature>
<keyword evidence="1 5" id="KW-0645">Protease</keyword>
<evidence type="ECO:0000256" key="6">
    <source>
        <dbReference type="SAM" id="SignalP"/>
    </source>
</evidence>
<gene>
    <name evidence="8" type="ORF">Micbo1qcDRAFT_127807</name>
</gene>
<dbReference type="InParanoid" id="A0A136IL13"/>
<dbReference type="Gene3D" id="2.40.10.10">
    <property type="entry name" value="Trypsin-like serine proteases"/>
    <property type="match status" value="2"/>
</dbReference>
<dbReference type="PRINTS" id="PR00722">
    <property type="entry name" value="CHYMOTRYPSIN"/>
</dbReference>
<keyword evidence="9" id="KW-1185">Reference proteome</keyword>
<dbReference type="GO" id="GO:0004252">
    <property type="term" value="F:serine-type endopeptidase activity"/>
    <property type="evidence" value="ECO:0007669"/>
    <property type="project" value="InterPro"/>
</dbReference>
<dbReference type="AlphaFoldDB" id="A0A136IL13"/>
<evidence type="ECO:0000259" key="7">
    <source>
        <dbReference type="PROSITE" id="PS50240"/>
    </source>
</evidence>
<keyword evidence="2 5" id="KW-0378">Hydrolase</keyword>
<reference evidence="9" key="1">
    <citation type="submission" date="2016-02" db="EMBL/GenBank/DDBJ databases">
        <title>Draft genome sequence of Microdochium bolleyi, a fungal endophyte of beachgrass.</title>
        <authorList>
            <consortium name="DOE Joint Genome Institute"/>
            <person name="David A.S."/>
            <person name="May G."/>
            <person name="Haridas S."/>
            <person name="Lim J."/>
            <person name="Wang M."/>
            <person name="Labutti K."/>
            <person name="Lipzen A."/>
            <person name="Barry K."/>
            <person name="Grigoriev I.V."/>
        </authorList>
    </citation>
    <scope>NUCLEOTIDE SEQUENCE [LARGE SCALE GENOMIC DNA]</scope>
    <source>
        <strain evidence="9">J235TASD1</strain>
    </source>
</reference>
<protein>
    <submittedName>
        <fullName evidence="8">Trypsin-related protease</fullName>
    </submittedName>
</protein>
<dbReference type="PROSITE" id="PS00134">
    <property type="entry name" value="TRYPSIN_HIS"/>
    <property type="match status" value="1"/>
</dbReference>
<dbReference type="InterPro" id="IPR033116">
    <property type="entry name" value="TRYPSIN_SER"/>
</dbReference>
<dbReference type="InterPro" id="IPR043504">
    <property type="entry name" value="Peptidase_S1_PA_chymotrypsin"/>
</dbReference>